<dbReference type="InterPro" id="IPR036390">
    <property type="entry name" value="WH_DNA-bd_sf"/>
</dbReference>
<dbReference type="InterPro" id="IPR016461">
    <property type="entry name" value="COMT-like"/>
</dbReference>
<dbReference type="Pfam" id="PF00891">
    <property type="entry name" value="Methyltransf_2"/>
    <property type="match status" value="1"/>
</dbReference>
<evidence type="ECO:0000256" key="1">
    <source>
        <dbReference type="ARBA" id="ARBA00022603"/>
    </source>
</evidence>
<dbReference type="PROSITE" id="PS51683">
    <property type="entry name" value="SAM_OMT_II"/>
    <property type="match status" value="1"/>
</dbReference>
<dbReference type="EMBL" id="JAWRVI010000068">
    <property type="protein sequence ID" value="KAK4081994.1"/>
    <property type="molecule type" value="Genomic_DNA"/>
</dbReference>
<keyword evidence="1" id="KW-0489">Methyltransferase</keyword>
<reference evidence="6 7" key="1">
    <citation type="journal article" date="2024" name="Microbiol. Resour. Announc.">
        <title>Genome annotations for the ascomycete fungi Trichoderma harzianum, Trichoderma aggressivum, and Purpureocillium lilacinum.</title>
        <authorList>
            <person name="Beijen E.P.W."/>
            <person name="Ohm R.A."/>
        </authorList>
    </citation>
    <scope>NUCLEOTIDE SEQUENCE [LARGE SCALE GENOMIC DNA]</scope>
    <source>
        <strain evidence="6 7">CBS 150709</strain>
    </source>
</reference>
<feature type="compositionally biased region" description="Low complexity" evidence="4">
    <location>
        <begin position="550"/>
        <end position="559"/>
    </location>
</feature>
<comment type="caution">
    <text evidence="6">The sequence shown here is derived from an EMBL/GenBank/DDBJ whole genome shotgun (WGS) entry which is preliminary data.</text>
</comment>
<gene>
    <name evidence="6" type="ORF">Purlil1_11403</name>
</gene>
<evidence type="ECO:0000259" key="5">
    <source>
        <dbReference type="Pfam" id="PF00891"/>
    </source>
</evidence>
<dbReference type="InterPro" id="IPR001077">
    <property type="entry name" value="COMT_C"/>
</dbReference>
<feature type="region of interest" description="Disordered" evidence="4">
    <location>
        <begin position="491"/>
        <end position="559"/>
    </location>
</feature>
<feature type="region of interest" description="Disordered" evidence="4">
    <location>
        <begin position="1"/>
        <end position="63"/>
    </location>
</feature>
<dbReference type="InterPro" id="IPR036388">
    <property type="entry name" value="WH-like_DNA-bd_sf"/>
</dbReference>
<evidence type="ECO:0000256" key="2">
    <source>
        <dbReference type="ARBA" id="ARBA00022679"/>
    </source>
</evidence>
<keyword evidence="2" id="KW-0808">Transferase</keyword>
<dbReference type="SUPFAM" id="SSF46785">
    <property type="entry name" value="Winged helix' DNA-binding domain"/>
    <property type="match status" value="1"/>
</dbReference>
<accession>A0ABR0BJQ6</accession>
<evidence type="ECO:0000313" key="7">
    <source>
        <dbReference type="Proteomes" id="UP001287286"/>
    </source>
</evidence>
<keyword evidence="3" id="KW-0949">S-adenosyl-L-methionine</keyword>
<protein>
    <recommendedName>
        <fullName evidence="5">O-methyltransferase C-terminal domain-containing protein</fullName>
    </recommendedName>
</protein>
<dbReference type="Gene3D" id="3.40.50.150">
    <property type="entry name" value="Vaccinia Virus protein VP39"/>
    <property type="match status" value="1"/>
</dbReference>
<keyword evidence="7" id="KW-1185">Reference proteome</keyword>
<dbReference type="InterPro" id="IPR029063">
    <property type="entry name" value="SAM-dependent_MTases_sf"/>
</dbReference>
<evidence type="ECO:0000313" key="6">
    <source>
        <dbReference type="EMBL" id="KAK4081994.1"/>
    </source>
</evidence>
<dbReference type="Gene3D" id="1.10.10.10">
    <property type="entry name" value="Winged helix-like DNA-binding domain superfamily/Winged helix DNA-binding domain"/>
    <property type="match status" value="1"/>
</dbReference>
<feature type="compositionally biased region" description="Pro residues" evidence="4">
    <location>
        <begin position="538"/>
        <end position="549"/>
    </location>
</feature>
<sequence length="559" mass="62077">MAKFRVPSWLQSPSSAAEADRKKQNRRSFAGFSSLKARPEATVAPEPHTVQREKPVPEEAAPNGQFRMVELAKKIAAESEKVETYFKNNSLPEPAFGADAPEDYPDLPGDVQRSRQEIANSCQELERLARGPRECVRWGAWAFLDTLSLQVVNRYDIAKLVPLDAPIPLSELQTKTTLDPINLARVLRHAMTNRIFCEPSPGLIAHTAASRLLATDASLQDWVGFNAEDHFPAAAHVLDALQEHPEATSLTQTGFNYAYGTVDKEPMFVTLGKDPVRAKRFGGAMMSLTGTAGYEVRYFVDGCDLTAVNEQKGTFVDIGGSHGFVCVELAKRWNAMKFVVQDLPKTVESAPKPICEDESVAERIDFQVHDFFKEQPIKDADVYYFRWIVHNYSNPYAVKLLRNLVPALKPGARIIINEHCLEQPGIDDPWDDKLMRSMDMVMLALLNAQERREDEFKALFAEADSRFAFKGAKRIEGCRMSIVEAVWEPEAPKTVGTEQNGDVEVPDADASQPVNVPPERMSQNGKDAAPHISACPGSPSPRPRPPTHPPTATTSEENL</sequence>
<name>A0ABR0BJQ6_PURLI</name>
<dbReference type="SUPFAM" id="SSF53335">
    <property type="entry name" value="S-adenosyl-L-methionine-dependent methyltransferases"/>
    <property type="match status" value="1"/>
</dbReference>
<dbReference type="PANTHER" id="PTHR43712">
    <property type="entry name" value="PUTATIVE (AFU_ORTHOLOGUE AFUA_4G14580)-RELATED"/>
    <property type="match status" value="1"/>
</dbReference>
<dbReference type="Proteomes" id="UP001287286">
    <property type="component" value="Unassembled WGS sequence"/>
</dbReference>
<evidence type="ECO:0000256" key="4">
    <source>
        <dbReference type="SAM" id="MobiDB-lite"/>
    </source>
</evidence>
<evidence type="ECO:0000256" key="3">
    <source>
        <dbReference type="ARBA" id="ARBA00022691"/>
    </source>
</evidence>
<organism evidence="6 7">
    <name type="scientific">Purpureocillium lilacinum</name>
    <name type="common">Paecilomyces lilacinus</name>
    <dbReference type="NCBI Taxonomy" id="33203"/>
    <lineage>
        <taxon>Eukaryota</taxon>
        <taxon>Fungi</taxon>
        <taxon>Dikarya</taxon>
        <taxon>Ascomycota</taxon>
        <taxon>Pezizomycotina</taxon>
        <taxon>Sordariomycetes</taxon>
        <taxon>Hypocreomycetidae</taxon>
        <taxon>Hypocreales</taxon>
        <taxon>Ophiocordycipitaceae</taxon>
        <taxon>Purpureocillium</taxon>
    </lineage>
</organism>
<dbReference type="PANTHER" id="PTHR43712:SF16">
    <property type="entry name" value="O-METHYLTRANSFERASE ELCB"/>
    <property type="match status" value="1"/>
</dbReference>
<proteinExistence type="predicted"/>
<feature type="domain" description="O-methyltransferase C-terminal" evidence="5">
    <location>
        <begin position="251"/>
        <end position="463"/>
    </location>
</feature>